<sequence length="283" mass="30466">MRLAIIFGLLLSSFAYAQPARVESVQLPAWLERAGQKKPLAPDMLLLSADKIMTGAGARVYLQLPEGSRVKLGENVNMQVDQINEADGKNGSVFKAALKMVTGAFRFTTNALSKTAEREVNVSVSTVTAGIRGTDLWGKADVDKNVVCLLEGKIAVGAEGYPQVELNEPLSFYVAPLQGEPLPVGAVDPEKLKLWSAETEIEGQKGALIEKGGWRIVWGKYAKLDQALALFDNLQVAGYPVKIRSQGKQHHVLLMGLATQVDAQAVVSKVHATLATPLAQISH</sequence>
<dbReference type="Gene3D" id="3.30.70.1070">
    <property type="entry name" value="Sporulation related repeat"/>
    <property type="match status" value="1"/>
</dbReference>
<evidence type="ECO:0000313" key="5">
    <source>
        <dbReference type="Proteomes" id="UP000515917"/>
    </source>
</evidence>
<keyword evidence="1" id="KW-0732">Signal</keyword>
<evidence type="ECO:0000256" key="1">
    <source>
        <dbReference type="SAM" id="SignalP"/>
    </source>
</evidence>
<evidence type="ECO:0000259" key="3">
    <source>
        <dbReference type="Pfam" id="PF05036"/>
    </source>
</evidence>
<dbReference type="Pfam" id="PF05036">
    <property type="entry name" value="SPOR"/>
    <property type="match status" value="1"/>
</dbReference>
<dbReference type="InterPro" id="IPR036680">
    <property type="entry name" value="SPOR-like_sf"/>
</dbReference>
<dbReference type="EMBL" id="CP025781">
    <property type="protein sequence ID" value="QBC44051.1"/>
    <property type="molecule type" value="Genomic_DNA"/>
</dbReference>
<dbReference type="RefSeq" id="WP_130106607.1">
    <property type="nucleotide sequence ID" value="NZ_CP025781.1"/>
</dbReference>
<dbReference type="Gene3D" id="2.60.120.1440">
    <property type="match status" value="1"/>
</dbReference>
<dbReference type="SUPFAM" id="SSF110997">
    <property type="entry name" value="Sporulation related repeat"/>
    <property type="match status" value="1"/>
</dbReference>
<dbReference type="Pfam" id="PF04773">
    <property type="entry name" value="FecR"/>
    <property type="match status" value="1"/>
</dbReference>
<evidence type="ECO:0000259" key="2">
    <source>
        <dbReference type="Pfam" id="PF04773"/>
    </source>
</evidence>
<dbReference type="Proteomes" id="UP000515917">
    <property type="component" value="Chromosome"/>
</dbReference>
<evidence type="ECO:0008006" key="6">
    <source>
        <dbReference type="Google" id="ProtNLM"/>
    </source>
</evidence>
<feature type="domain" description="FecR protein" evidence="2">
    <location>
        <begin position="50"/>
        <end position="154"/>
    </location>
</feature>
<dbReference type="AlphaFoldDB" id="A0A7G3G9X1"/>
<gene>
    <name evidence="4" type="ORF">C1H71_11255</name>
</gene>
<proteinExistence type="predicted"/>
<dbReference type="GO" id="GO:0042834">
    <property type="term" value="F:peptidoglycan binding"/>
    <property type="evidence" value="ECO:0007669"/>
    <property type="project" value="InterPro"/>
</dbReference>
<organism evidence="4 5">
    <name type="scientific">Iodobacter fluviatilis</name>
    <dbReference type="NCBI Taxonomy" id="537"/>
    <lineage>
        <taxon>Bacteria</taxon>
        <taxon>Pseudomonadati</taxon>
        <taxon>Pseudomonadota</taxon>
        <taxon>Betaproteobacteria</taxon>
        <taxon>Neisseriales</taxon>
        <taxon>Chitinibacteraceae</taxon>
        <taxon>Iodobacter</taxon>
    </lineage>
</organism>
<feature type="domain" description="SPOR" evidence="3">
    <location>
        <begin position="211"/>
        <end position="271"/>
    </location>
</feature>
<dbReference type="PANTHER" id="PTHR38731:SF1">
    <property type="entry name" value="FECR PROTEIN DOMAIN-CONTAINING PROTEIN"/>
    <property type="match status" value="1"/>
</dbReference>
<evidence type="ECO:0000313" key="4">
    <source>
        <dbReference type="EMBL" id="QBC44051.1"/>
    </source>
</evidence>
<accession>A0A7G3G9X1</accession>
<dbReference type="InterPro" id="IPR007730">
    <property type="entry name" value="SPOR-like_dom"/>
</dbReference>
<dbReference type="KEGG" id="ifl:C1H71_11255"/>
<dbReference type="PANTHER" id="PTHR38731">
    <property type="entry name" value="LIPL45-RELATED LIPOPROTEIN-RELATED"/>
    <property type="match status" value="1"/>
</dbReference>
<name>A0A7G3G9X1_9NEIS</name>
<feature type="signal peptide" evidence="1">
    <location>
        <begin position="1"/>
        <end position="17"/>
    </location>
</feature>
<feature type="chain" id="PRO_5028967397" description="FecR protein" evidence="1">
    <location>
        <begin position="18"/>
        <end position="283"/>
    </location>
</feature>
<keyword evidence="5" id="KW-1185">Reference proteome</keyword>
<reference evidence="4 5" key="1">
    <citation type="submission" date="2018-01" db="EMBL/GenBank/DDBJ databases">
        <title>Genome sequence of Iodobacter sp. strain PCH194 isolated from Indian Trans-Himalaya.</title>
        <authorList>
            <person name="Kumar V."/>
            <person name="Thakur V."/>
            <person name="Kumar S."/>
            <person name="Singh D."/>
        </authorList>
    </citation>
    <scope>NUCLEOTIDE SEQUENCE [LARGE SCALE GENOMIC DNA]</scope>
    <source>
        <strain evidence="4 5">PCH194</strain>
    </source>
</reference>
<protein>
    <recommendedName>
        <fullName evidence="6">FecR protein</fullName>
    </recommendedName>
</protein>
<dbReference type="InterPro" id="IPR006860">
    <property type="entry name" value="FecR"/>
</dbReference>